<keyword evidence="4" id="KW-1133">Transmembrane helix</keyword>
<keyword evidence="1 6" id="KW-0413">Isomerase</keyword>
<evidence type="ECO:0000256" key="4">
    <source>
        <dbReference type="SAM" id="Phobius"/>
    </source>
</evidence>
<dbReference type="EMBL" id="JAGKHQ010000002">
    <property type="protein sequence ID" value="KAG7521576.1"/>
    <property type="molecule type" value="Genomic_DNA"/>
</dbReference>
<dbReference type="Pfam" id="PF00254">
    <property type="entry name" value="FKBP_C"/>
    <property type="match status" value="1"/>
</dbReference>
<keyword evidence="2" id="KW-0802">TPR repeat</keyword>
<organism evidence="6 7">
    <name type="scientific">Solea senegalensis</name>
    <name type="common">Senegalese sole</name>
    <dbReference type="NCBI Taxonomy" id="28829"/>
    <lineage>
        <taxon>Eukaryota</taxon>
        <taxon>Metazoa</taxon>
        <taxon>Chordata</taxon>
        <taxon>Craniata</taxon>
        <taxon>Vertebrata</taxon>
        <taxon>Euteleostomi</taxon>
        <taxon>Actinopterygii</taxon>
        <taxon>Neopterygii</taxon>
        <taxon>Teleostei</taxon>
        <taxon>Neoteleostei</taxon>
        <taxon>Acanthomorphata</taxon>
        <taxon>Carangaria</taxon>
        <taxon>Pleuronectiformes</taxon>
        <taxon>Pleuronectoidei</taxon>
        <taxon>Soleidae</taxon>
        <taxon>Solea</taxon>
    </lineage>
</organism>
<dbReference type="GO" id="GO:0012505">
    <property type="term" value="C:endomembrane system"/>
    <property type="evidence" value="ECO:0007669"/>
    <property type="project" value="TreeGrafter"/>
</dbReference>
<evidence type="ECO:0000313" key="7">
    <source>
        <dbReference type="Proteomes" id="UP000693946"/>
    </source>
</evidence>
<evidence type="ECO:0000256" key="3">
    <source>
        <dbReference type="SAM" id="MobiDB-lite"/>
    </source>
</evidence>
<feature type="region of interest" description="Disordered" evidence="3">
    <location>
        <begin position="1"/>
        <end position="87"/>
    </location>
</feature>
<dbReference type="PROSITE" id="PS50005">
    <property type="entry name" value="TPR"/>
    <property type="match status" value="1"/>
</dbReference>
<dbReference type="PROSITE" id="PS50293">
    <property type="entry name" value="TPR_REGION"/>
    <property type="match status" value="1"/>
</dbReference>
<proteinExistence type="predicted"/>
<reference evidence="6 7" key="1">
    <citation type="journal article" date="2021" name="Sci. Rep.">
        <title>Chromosome anchoring in Senegalese sole (Solea senegalensis) reveals sex-associated markers and genome rearrangements in flatfish.</title>
        <authorList>
            <person name="Guerrero-Cozar I."/>
            <person name="Gomez-Garrido J."/>
            <person name="Berbel C."/>
            <person name="Martinez-Blanch J.F."/>
            <person name="Alioto T."/>
            <person name="Claros M.G."/>
            <person name="Gagnaire P.A."/>
            <person name="Manchado M."/>
        </authorList>
    </citation>
    <scope>NUCLEOTIDE SEQUENCE [LARGE SCALE GENOMIC DNA]</scope>
    <source>
        <strain evidence="6">Sse05_10M</strain>
    </source>
</reference>
<feature type="repeat" description="TPR" evidence="2">
    <location>
        <begin position="364"/>
        <end position="397"/>
    </location>
</feature>
<keyword evidence="4" id="KW-0812">Transmembrane</keyword>
<dbReference type="InterPro" id="IPR050754">
    <property type="entry name" value="FKBP4/5/8-like"/>
</dbReference>
<dbReference type="Proteomes" id="UP000693946">
    <property type="component" value="Linkage Group LG10"/>
</dbReference>
<dbReference type="PANTHER" id="PTHR46512">
    <property type="entry name" value="PEPTIDYLPROLYL ISOMERASE"/>
    <property type="match status" value="1"/>
</dbReference>
<keyword evidence="7" id="KW-1185">Reference proteome</keyword>
<dbReference type="EC" id="5.2.1.8" evidence="1"/>
<dbReference type="PROSITE" id="PS50059">
    <property type="entry name" value="FKBP_PPIASE"/>
    <property type="match status" value="1"/>
</dbReference>
<comment type="catalytic activity">
    <reaction evidence="1">
        <text>[protein]-peptidylproline (omega=180) = [protein]-peptidylproline (omega=0)</text>
        <dbReference type="Rhea" id="RHEA:16237"/>
        <dbReference type="Rhea" id="RHEA-COMP:10747"/>
        <dbReference type="Rhea" id="RHEA-COMP:10748"/>
        <dbReference type="ChEBI" id="CHEBI:83833"/>
        <dbReference type="ChEBI" id="CHEBI:83834"/>
        <dbReference type="EC" id="5.2.1.8"/>
    </reaction>
</comment>
<dbReference type="InterPro" id="IPR001179">
    <property type="entry name" value="PPIase_FKBP_dom"/>
</dbReference>
<feature type="domain" description="PPIase FKBP-type" evidence="5">
    <location>
        <begin position="168"/>
        <end position="252"/>
    </location>
</feature>
<gene>
    <name evidence="6" type="ORF">JOB18_001471</name>
</gene>
<evidence type="ECO:0000259" key="5">
    <source>
        <dbReference type="PROSITE" id="PS50059"/>
    </source>
</evidence>
<protein>
    <recommendedName>
        <fullName evidence="1">peptidylprolyl isomerase</fullName>
        <ecNumber evidence="1">5.2.1.8</ecNumber>
    </recommendedName>
</protein>
<evidence type="ECO:0000256" key="2">
    <source>
        <dbReference type="PROSITE-ProRule" id="PRU00339"/>
    </source>
</evidence>
<feature type="compositionally biased region" description="Basic and acidic residues" evidence="3">
    <location>
        <begin position="12"/>
        <end position="22"/>
    </location>
</feature>
<evidence type="ECO:0000313" key="6">
    <source>
        <dbReference type="EMBL" id="KAG7521576.1"/>
    </source>
</evidence>
<keyword evidence="4" id="KW-0472">Membrane</keyword>
<dbReference type="PANTHER" id="PTHR46512:SF2">
    <property type="entry name" value="PEPTIDYLPROLYL ISOMERASE"/>
    <property type="match status" value="1"/>
</dbReference>
<dbReference type="GO" id="GO:0044183">
    <property type="term" value="F:protein folding chaperone"/>
    <property type="evidence" value="ECO:0007669"/>
    <property type="project" value="TreeGrafter"/>
</dbReference>
<feature type="transmembrane region" description="Helical" evidence="4">
    <location>
        <begin position="446"/>
        <end position="470"/>
    </location>
</feature>
<dbReference type="GO" id="GO:0005829">
    <property type="term" value="C:cytosol"/>
    <property type="evidence" value="ECO:0007669"/>
    <property type="project" value="TreeGrafter"/>
</dbReference>
<accession>A0AAV6SVM4</accession>
<dbReference type="GO" id="GO:0016020">
    <property type="term" value="C:membrane"/>
    <property type="evidence" value="ECO:0007669"/>
    <property type="project" value="TreeGrafter"/>
</dbReference>
<dbReference type="GO" id="GO:0003755">
    <property type="term" value="F:peptidyl-prolyl cis-trans isomerase activity"/>
    <property type="evidence" value="ECO:0007669"/>
    <property type="project" value="UniProtKB-KW"/>
</dbReference>
<feature type="region of interest" description="Disordered" evidence="3">
    <location>
        <begin position="307"/>
        <end position="327"/>
    </location>
</feature>
<dbReference type="GO" id="GO:0043066">
    <property type="term" value="P:negative regulation of apoptotic process"/>
    <property type="evidence" value="ECO:0007669"/>
    <property type="project" value="TreeGrafter"/>
</dbReference>
<feature type="compositionally biased region" description="Basic and acidic residues" evidence="3">
    <location>
        <begin position="54"/>
        <end position="64"/>
    </location>
</feature>
<dbReference type="Pfam" id="PF13181">
    <property type="entry name" value="TPR_8"/>
    <property type="match status" value="2"/>
</dbReference>
<dbReference type="InterPro" id="IPR019734">
    <property type="entry name" value="TPR_rpt"/>
</dbReference>
<sequence>MVSIALCSEMETEPRCEKHEDPAMEATESEVRQAVSESVDKDGHTELPCGPSEKGNELRSKEETEITTVSDPAREGGETECEEERRKLKKTNSWKMVRFQDPSQDDEVSERDSSAEGLFPDYAMEEWTSSTFEELFMAEDWQDITEDRLLRKKVLKPVAPHAVRPTWGQEVTMKMQCILEDRTVVEKDCKLVFIIGDRDVNQALEECAISMQKGEITLLLADSQYAYGRLGRQPDIPAWAPLLYQLQLLDIREKPDPLTLPIADRIRIGHQKRERGNVHFQREEYCMAARAYCMALDVLTTCGRDGGGSSSSSAEAEEEEEEEEVRDSRVKCLNNLAAAQIKLEQYDEALHTSRDVLTLDSNNVKALYRAGKLLSDKSEYKEAMELLKKALRLEPATKAIHLELSKLVRRQLGDKDTEEWKSKPAKILGENVPPFVMPSKKTPPGFSWKFVLGALVVALGSLVTSVIITARQ</sequence>
<feature type="compositionally biased region" description="Acidic residues" evidence="3">
    <location>
        <begin position="315"/>
        <end position="325"/>
    </location>
</feature>
<evidence type="ECO:0000256" key="1">
    <source>
        <dbReference type="PROSITE-ProRule" id="PRU00277"/>
    </source>
</evidence>
<dbReference type="AlphaFoldDB" id="A0AAV6SVM4"/>
<dbReference type="SMART" id="SM00028">
    <property type="entry name" value="TPR"/>
    <property type="match status" value="3"/>
</dbReference>
<dbReference type="GO" id="GO:0005740">
    <property type="term" value="C:mitochondrial envelope"/>
    <property type="evidence" value="ECO:0007669"/>
    <property type="project" value="TreeGrafter"/>
</dbReference>
<comment type="caution">
    <text evidence="6">The sequence shown here is derived from an EMBL/GenBank/DDBJ whole genome shotgun (WGS) entry which is preliminary data.</text>
</comment>
<keyword evidence="1" id="KW-0697">Rotamase</keyword>
<name>A0AAV6SVM4_SOLSE</name>